<dbReference type="SUPFAM" id="SSF56935">
    <property type="entry name" value="Porins"/>
    <property type="match status" value="1"/>
</dbReference>
<dbReference type="Proteomes" id="UP001596023">
    <property type="component" value="Unassembled WGS sequence"/>
</dbReference>
<sequence length="1015" mass="113402">MNNNLSRIYRILFVGFFLISSLQPITGQEKKVKKETKTPVQIEIVNTEGLPVSKAKIVSSKNRHTYTVDGSGKGTISLYKDDKIKITAEGYATQTMSVSQLEAGKVTMKTIVGYTGDESRIYTPFGETNERRTVGAYSKVKGEDLEANPTTNMMNALNGRLNGLFSMDNAIISNTMDQGLTNNTSFVRTPLGNIIILVDGVERSLDYIEPETVESVQLLKDASLKALYGGIQTNGILMVKTKRGKKYENKVRVNVQTGIQKPTRLPKYLNAYEYTSMYNQALINSGQAPYFKNPGNYVNGDPVLYPDIDYYEMFLNSNMGITKANAQFTGGNEKTSFFTHVGFQTNGGLEKYTKYPNNDQTFTLRGNVDNTIKDFITFKAGFNAALRNKQWPNMSTQTFFNLLSDTRPNEFPIFIPGDKAGKPDTEFVLGGTAENQNNVYGMLMNNGYREGEYSYIQSDMTLDIDLNKWVQGLVIKPSVTFDVYTAMTSSQGGTFSVFEPVMNQDRSEVTGYKIWGKDTRETNKTRTSDVTQRNFAYNVTATYNRKFGEHDINALIVYFQQTKEYNSLIQKLKRQNIGGNINYMYSDRYIADLSVNYVGVGSFAPDKRFGTFPTFGAGWILSEESFMKNIPWLDYLKLRASYGILGSTAYTADGLFSAYLYRDVWERGGAHADLNGLNNIARPYQTGNPDIGFQKSYEFNIGADFLLLNRSLSLSAGYFNNKLKGALANLTDITPGVIGKGPALVMRNYKDYVSKGFEAEFLYQKKFGELQVAAGANITYGKTDITKEANPDYPAGYEGLLKIQAMGDIQGLRVTGTFADQNEIDKAPVQLFGTVVPGDFRYEDTNNDGFIDDRDRTVIANTSPSVEYGITIKLAYKGFNLDLLGYGLAGFDRVLDNKYYQIYGNRKYSNVLKDGLPNGNPHPVLRAEYSNNNFKTSDYWVVDGSFFKLRNVELGYTLPHITTSKFGINNLKFFARGANLFTISKIKDLDPESLSAGVSNFPLCMTLTGGLSFSF</sequence>
<reference evidence="3" key="1">
    <citation type="journal article" date="2019" name="Int. J. Syst. Evol. Microbiol.">
        <title>The Global Catalogue of Microorganisms (GCM) 10K type strain sequencing project: providing services to taxonomists for standard genome sequencing and annotation.</title>
        <authorList>
            <consortium name="The Broad Institute Genomics Platform"/>
            <consortium name="The Broad Institute Genome Sequencing Center for Infectious Disease"/>
            <person name="Wu L."/>
            <person name="Ma J."/>
        </authorList>
    </citation>
    <scope>NUCLEOTIDE SEQUENCE [LARGE SCALE GENOMIC DNA]</scope>
    <source>
        <strain evidence="3">CCUG 66188</strain>
    </source>
</reference>
<proteinExistence type="predicted"/>
<dbReference type="InterPro" id="IPR037066">
    <property type="entry name" value="Plug_dom_sf"/>
</dbReference>
<dbReference type="InterPro" id="IPR012910">
    <property type="entry name" value="Plug_dom"/>
</dbReference>
<evidence type="ECO:0000313" key="2">
    <source>
        <dbReference type="EMBL" id="MFC4677014.1"/>
    </source>
</evidence>
<evidence type="ECO:0000313" key="3">
    <source>
        <dbReference type="Proteomes" id="UP001596023"/>
    </source>
</evidence>
<protein>
    <submittedName>
        <fullName evidence="2">SusC/RagA family TonB-linked outer membrane protein</fullName>
    </submittedName>
</protein>
<evidence type="ECO:0000259" key="1">
    <source>
        <dbReference type="Pfam" id="PF07715"/>
    </source>
</evidence>
<organism evidence="2 3">
    <name type="scientific">Dysgonomonas termitidis</name>
    <dbReference type="NCBI Taxonomy" id="1516126"/>
    <lineage>
        <taxon>Bacteria</taxon>
        <taxon>Pseudomonadati</taxon>
        <taxon>Bacteroidota</taxon>
        <taxon>Bacteroidia</taxon>
        <taxon>Bacteroidales</taxon>
        <taxon>Dysgonomonadaceae</taxon>
        <taxon>Dysgonomonas</taxon>
    </lineage>
</organism>
<dbReference type="Pfam" id="PF07715">
    <property type="entry name" value="Plug"/>
    <property type="match status" value="1"/>
</dbReference>
<comment type="caution">
    <text evidence="2">The sequence shown here is derived from an EMBL/GenBank/DDBJ whole genome shotgun (WGS) entry which is preliminary data.</text>
</comment>
<keyword evidence="3" id="KW-1185">Reference proteome</keyword>
<name>A0ABV9L3Y0_9BACT</name>
<dbReference type="RefSeq" id="WP_380001789.1">
    <property type="nucleotide sequence ID" value="NZ_JBHSGN010000169.1"/>
</dbReference>
<dbReference type="EMBL" id="JBHSGN010000169">
    <property type="protein sequence ID" value="MFC4677014.1"/>
    <property type="molecule type" value="Genomic_DNA"/>
</dbReference>
<feature type="domain" description="TonB-dependent receptor plug" evidence="1">
    <location>
        <begin position="131"/>
        <end position="235"/>
    </location>
</feature>
<dbReference type="InterPro" id="IPR023996">
    <property type="entry name" value="TonB-dep_OMP_SusC/RagA"/>
</dbReference>
<dbReference type="Gene3D" id="2.170.130.10">
    <property type="entry name" value="TonB-dependent receptor, plug domain"/>
    <property type="match status" value="1"/>
</dbReference>
<gene>
    <name evidence="2" type="ORF">ACFO6W_25365</name>
</gene>
<accession>A0ABV9L3Y0</accession>
<dbReference type="NCBIfam" id="TIGR04056">
    <property type="entry name" value="OMP_RagA_SusC"/>
    <property type="match status" value="1"/>
</dbReference>